<keyword evidence="3" id="KW-1185">Reference proteome</keyword>
<dbReference type="InterPro" id="IPR039261">
    <property type="entry name" value="FNR_nucleotide-bd"/>
</dbReference>
<evidence type="ECO:0000259" key="1">
    <source>
        <dbReference type="PROSITE" id="PS51384"/>
    </source>
</evidence>
<name>A0A7K3WKP6_9ACTN</name>
<dbReference type="InterPro" id="IPR013113">
    <property type="entry name" value="SIP_FAD-bd"/>
</dbReference>
<proteinExistence type="predicted"/>
<dbReference type="SUPFAM" id="SSF63380">
    <property type="entry name" value="Riboflavin synthase domain-like"/>
    <property type="match status" value="1"/>
</dbReference>
<dbReference type="InterPro" id="IPR007037">
    <property type="entry name" value="SIP_rossman_dom"/>
</dbReference>
<dbReference type="PROSITE" id="PS51384">
    <property type="entry name" value="FAD_FR"/>
    <property type="match status" value="1"/>
</dbReference>
<dbReference type="InterPro" id="IPR017927">
    <property type="entry name" value="FAD-bd_FR_type"/>
</dbReference>
<dbReference type="Pfam" id="PF04954">
    <property type="entry name" value="SIP"/>
    <property type="match status" value="1"/>
</dbReference>
<dbReference type="EMBL" id="JAAGWK010000032">
    <property type="protein sequence ID" value="NEL56270.1"/>
    <property type="molecule type" value="Genomic_DNA"/>
</dbReference>
<dbReference type="Gene3D" id="2.40.30.10">
    <property type="entry name" value="Translation factors"/>
    <property type="match status" value="1"/>
</dbReference>
<protein>
    <submittedName>
        <fullName evidence="2">Siderophore-interacting protein</fullName>
    </submittedName>
</protein>
<evidence type="ECO:0000313" key="2">
    <source>
        <dbReference type="EMBL" id="NEL56270.1"/>
    </source>
</evidence>
<sequence>MTSATSTTATAVADPAPELPAPEYRFFTTRVARVARLSPAFVRITLTGPDLADFGVAGDDQRIKLVLRRDGEPFEDLLDSPAWYETYLAMPEDRRPHVRTYTVRAARPEVAELDVDLVLHGLDGGHAGPAASWAAVAAPGDPVVVMGADRPGTGRMWGVEWSPPPTATRLLLVGDETAVPAVSSVLESLDPRGRRVVAVLEVPAAADVLDLRLPAGVEVRWLARGGRARGELLAPAVDAALRDLGIGHEQAGEEPEDVDPDLLWEVPEAAGTDECFAWLAGEAGMVKQLRRLLVRDLGVPRTSVAFMGYWRLGGTLG</sequence>
<feature type="domain" description="FAD-binding FR-type" evidence="1">
    <location>
        <begin position="24"/>
        <end position="157"/>
    </location>
</feature>
<comment type="caution">
    <text evidence="2">The sequence shown here is derived from an EMBL/GenBank/DDBJ whole genome shotgun (WGS) entry which is preliminary data.</text>
</comment>
<dbReference type="CDD" id="cd06193">
    <property type="entry name" value="siderophore_interacting"/>
    <property type="match status" value="1"/>
</dbReference>
<dbReference type="InterPro" id="IPR039374">
    <property type="entry name" value="SIP_fam"/>
</dbReference>
<evidence type="ECO:0000313" key="3">
    <source>
        <dbReference type="Proteomes" id="UP000470470"/>
    </source>
</evidence>
<dbReference type="Pfam" id="PF08021">
    <property type="entry name" value="FAD_binding_9"/>
    <property type="match status" value="1"/>
</dbReference>
<organism evidence="2 3">
    <name type="scientific">Goekera deserti</name>
    <dbReference type="NCBI Taxonomy" id="2497753"/>
    <lineage>
        <taxon>Bacteria</taxon>
        <taxon>Bacillati</taxon>
        <taxon>Actinomycetota</taxon>
        <taxon>Actinomycetes</taxon>
        <taxon>Geodermatophilales</taxon>
        <taxon>Geodermatophilaceae</taxon>
        <taxon>Goekera</taxon>
    </lineage>
</organism>
<dbReference type="PANTHER" id="PTHR30157:SF0">
    <property type="entry name" value="NADPH-DEPENDENT FERRIC-CHELATE REDUCTASE"/>
    <property type="match status" value="1"/>
</dbReference>
<dbReference type="GO" id="GO:0016491">
    <property type="term" value="F:oxidoreductase activity"/>
    <property type="evidence" value="ECO:0007669"/>
    <property type="project" value="InterPro"/>
</dbReference>
<dbReference type="Gene3D" id="3.40.50.80">
    <property type="entry name" value="Nucleotide-binding domain of ferredoxin-NADP reductase (FNR) module"/>
    <property type="match status" value="1"/>
</dbReference>
<dbReference type="Proteomes" id="UP000470470">
    <property type="component" value="Unassembled WGS sequence"/>
</dbReference>
<reference evidence="2 3" key="1">
    <citation type="submission" date="2020-02" db="EMBL/GenBank/DDBJ databases">
        <title>The whole genome sequence of CPCC 205119.</title>
        <authorList>
            <person name="Jiang Z."/>
        </authorList>
    </citation>
    <scope>NUCLEOTIDE SEQUENCE [LARGE SCALE GENOMIC DNA]</scope>
    <source>
        <strain evidence="2 3">CPCC 205119</strain>
    </source>
</reference>
<dbReference type="RefSeq" id="WP_152727459.1">
    <property type="nucleotide sequence ID" value="NZ_JAABOZ010000001.1"/>
</dbReference>
<dbReference type="InterPro" id="IPR017938">
    <property type="entry name" value="Riboflavin_synthase-like_b-brl"/>
</dbReference>
<dbReference type="AlphaFoldDB" id="A0A7K3WKP6"/>
<accession>A0A7K3WKP6</accession>
<gene>
    <name evidence="2" type="ORF">G1H19_20050</name>
</gene>
<dbReference type="PANTHER" id="PTHR30157">
    <property type="entry name" value="FERRIC REDUCTASE, NADPH-DEPENDENT"/>
    <property type="match status" value="1"/>
</dbReference>